<reference evidence="3" key="1">
    <citation type="journal article" date="2019" name="Int. J. Syst. Evol. Microbiol.">
        <title>The Global Catalogue of Microorganisms (GCM) 10K type strain sequencing project: providing services to taxonomists for standard genome sequencing and annotation.</title>
        <authorList>
            <consortium name="The Broad Institute Genomics Platform"/>
            <consortium name="The Broad Institute Genome Sequencing Center for Infectious Disease"/>
            <person name="Wu L."/>
            <person name="Ma J."/>
        </authorList>
    </citation>
    <scope>NUCLEOTIDE SEQUENCE [LARGE SCALE GENOMIC DNA]</scope>
    <source>
        <strain evidence="3">CCUG 63418</strain>
    </source>
</reference>
<keyword evidence="2" id="KW-0560">Oxidoreductase</keyword>
<evidence type="ECO:0000313" key="2">
    <source>
        <dbReference type="EMBL" id="MFD0750907.1"/>
    </source>
</evidence>
<name>A0ABW2YWP2_9SPHI</name>
<dbReference type="SUPFAM" id="SSF54909">
    <property type="entry name" value="Dimeric alpha+beta barrel"/>
    <property type="match status" value="1"/>
</dbReference>
<dbReference type="InterPro" id="IPR011008">
    <property type="entry name" value="Dimeric_a/b-barrel"/>
</dbReference>
<proteinExistence type="predicted"/>
<comment type="caution">
    <text evidence="2">The sequence shown here is derived from an EMBL/GenBank/DDBJ whole genome shotgun (WGS) entry which is preliminary data.</text>
</comment>
<organism evidence="2 3">
    <name type="scientific">Mucilaginibacter calamicampi</name>
    <dbReference type="NCBI Taxonomy" id="1302352"/>
    <lineage>
        <taxon>Bacteria</taxon>
        <taxon>Pseudomonadati</taxon>
        <taxon>Bacteroidota</taxon>
        <taxon>Sphingobacteriia</taxon>
        <taxon>Sphingobacteriales</taxon>
        <taxon>Sphingobacteriaceae</taxon>
        <taxon>Mucilaginibacter</taxon>
    </lineage>
</organism>
<protein>
    <submittedName>
        <fullName evidence="2">Quinol monooxygenase</fullName>
        <ecNumber evidence="2">1.-.-.-</ecNumber>
    </submittedName>
</protein>
<keyword evidence="3" id="KW-1185">Reference proteome</keyword>
<dbReference type="EC" id="1.-.-.-" evidence="2"/>
<dbReference type="Proteomes" id="UP001596958">
    <property type="component" value="Unassembled WGS sequence"/>
</dbReference>
<dbReference type="PANTHER" id="PTHR33336:SF3">
    <property type="entry name" value="ABM DOMAIN-CONTAINING PROTEIN"/>
    <property type="match status" value="1"/>
</dbReference>
<evidence type="ECO:0000259" key="1">
    <source>
        <dbReference type="PROSITE" id="PS51725"/>
    </source>
</evidence>
<dbReference type="Gene3D" id="3.30.70.100">
    <property type="match status" value="1"/>
</dbReference>
<accession>A0ABW2YWP2</accession>
<gene>
    <name evidence="2" type="ORF">ACFQZS_12200</name>
</gene>
<dbReference type="InterPro" id="IPR007138">
    <property type="entry name" value="ABM_dom"/>
</dbReference>
<evidence type="ECO:0000313" key="3">
    <source>
        <dbReference type="Proteomes" id="UP001596958"/>
    </source>
</evidence>
<dbReference type="InterPro" id="IPR050744">
    <property type="entry name" value="AI-2_Isomerase_LsrG"/>
</dbReference>
<dbReference type="Pfam" id="PF03992">
    <property type="entry name" value="ABM"/>
    <property type="match status" value="1"/>
</dbReference>
<dbReference type="GO" id="GO:0004497">
    <property type="term" value="F:monooxygenase activity"/>
    <property type="evidence" value="ECO:0007669"/>
    <property type="project" value="UniProtKB-KW"/>
</dbReference>
<dbReference type="EMBL" id="JBHTHU010000009">
    <property type="protein sequence ID" value="MFD0750907.1"/>
    <property type="molecule type" value="Genomic_DNA"/>
</dbReference>
<keyword evidence="2" id="KW-0503">Monooxygenase</keyword>
<feature type="domain" description="ABM" evidence="1">
    <location>
        <begin position="6"/>
        <end position="98"/>
    </location>
</feature>
<dbReference type="PANTHER" id="PTHR33336">
    <property type="entry name" value="QUINOL MONOOXYGENASE YGIN-RELATED"/>
    <property type="match status" value="1"/>
</dbReference>
<dbReference type="RefSeq" id="WP_377100599.1">
    <property type="nucleotide sequence ID" value="NZ_JBHTHU010000009.1"/>
</dbReference>
<dbReference type="PROSITE" id="PS51725">
    <property type="entry name" value="ABM"/>
    <property type="match status" value="1"/>
</dbReference>
<sequence>MEQKPITVFARWQVKEGHLDKVLNLFTELVEQTRQEEGNLFYTVHQCNTEPHTFMLYEAYTNEAAVAAHRASAHFQAIALGQIIPVLENREVILATQLF</sequence>